<feature type="domain" description="F-box" evidence="1">
    <location>
        <begin position="10"/>
        <end position="50"/>
    </location>
</feature>
<organism evidence="2">
    <name type="scientific">Pithovirus LCPAC304</name>
    <dbReference type="NCBI Taxonomy" id="2506594"/>
    <lineage>
        <taxon>Viruses</taxon>
        <taxon>Pithoviruses</taxon>
    </lineage>
</organism>
<dbReference type="InterPro" id="IPR036249">
    <property type="entry name" value="Thioredoxin-like_sf"/>
</dbReference>
<dbReference type="Gene3D" id="1.20.1280.50">
    <property type="match status" value="1"/>
</dbReference>
<protein>
    <submittedName>
        <fullName evidence="2">Thioredoxin-fold protein</fullName>
    </submittedName>
</protein>
<dbReference type="SUPFAM" id="SSF52833">
    <property type="entry name" value="Thioredoxin-like"/>
    <property type="match status" value="1"/>
</dbReference>
<name>A0A481ZA71_9VIRU</name>
<dbReference type="InterPro" id="IPR001810">
    <property type="entry name" value="F-box_dom"/>
</dbReference>
<sequence>MLLDIVYSKPEILFHITHFLDLPSIAHLSSTSTDFHALCNDQYLWKLLFKRDFPKILLKPEPETRIEARISLTKEEIDALCNDESISKLLWKRDFPVLMNNEMVSIVENEWKKEYQKRTSCVLVYLSSEACVHCPRIKEKWPAIWDTICNEYKFPVVYVEFEAMTKKAVTEGVTDMGLPAHLQEWVGWFPQFLLFSKNEWNTGRLSCANVFRTGFKERGDPVIIRSCYTFDKKGVKRWIEEALPTLSHTGGH</sequence>
<gene>
    <name evidence="2" type="ORF">LCPAC304_04070</name>
</gene>
<accession>A0A481ZA71</accession>
<evidence type="ECO:0000313" key="2">
    <source>
        <dbReference type="EMBL" id="QBK92060.1"/>
    </source>
</evidence>
<evidence type="ECO:0000259" key="1">
    <source>
        <dbReference type="Pfam" id="PF12937"/>
    </source>
</evidence>
<reference evidence="2" key="1">
    <citation type="journal article" date="2019" name="MBio">
        <title>Virus Genomes from Deep Sea Sediments Expand the Ocean Megavirome and Support Independent Origins of Viral Gigantism.</title>
        <authorList>
            <person name="Backstrom D."/>
            <person name="Yutin N."/>
            <person name="Jorgensen S.L."/>
            <person name="Dharamshi J."/>
            <person name="Homa F."/>
            <person name="Zaremba-Niedwiedzka K."/>
            <person name="Spang A."/>
            <person name="Wolf Y.I."/>
            <person name="Koonin E.V."/>
            <person name="Ettema T.J."/>
        </authorList>
    </citation>
    <scope>NUCLEOTIDE SEQUENCE</scope>
</reference>
<proteinExistence type="predicted"/>
<dbReference type="Pfam" id="PF12937">
    <property type="entry name" value="F-box-like"/>
    <property type="match status" value="1"/>
</dbReference>
<dbReference type="EMBL" id="MK500567">
    <property type="protein sequence ID" value="QBK92060.1"/>
    <property type="molecule type" value="Genomic_DNA"/>
</dbReference>
<dbReference type="SUPFAM" id="SSF81383">
    <property type="entry name" value="F-box domain"/>
    <property type="match status" value="1"/>
</dbReference>
<dbReference type="InterPro" id="IPR036047">
    <property type="entry name" value="F-box-like_dom_sf"/>
</dbReference>